<evidence type="ECO:0000313" key="4">
    <source>
        <dbReference type="Proteomes" id="UP000180252"/>
    </source>
</evidence>
<feature type="compositionally biased region" description="Gly residues" evidence="1">
    <location>
        <begin position="193"/>
        <end position="204"/>
    </location>
</feature>
<dbReference type="STRING" id="1278819.BHE19_04740"/>
<keyword evidence="5" id="KW-1185">Reference proteome</keyword>
<reference evidence="2" key="1">
    <citation type="submission" date="2016-09" db="EMBL/GenBank/DDBJ databases">
        <authorList>
            <person name="Capua I."/>
            <person name="De Benedictis P."/>
            <person name="Joannis T."/>
            <person name="Lombin L.H."/>
            <person name="Cattoli G."/>
        </authorList>
    </citation>
    <scope>NUCLEOTIDE SEQUENCE [LARGE SCALE GENOMIC DNA]</scope>
    <source>
        <strain evidence="2">MSU</strain>
    </source>
</reference>
<dbReference type="PROSITE" id="PS51257">
    <property type="entry name" value="PROKAR_LIPOPROTEIN"/>
    <property type="match status" value="1"/>
</dbReference>
<dbReference type="EMBL" id="MUHG01000005">
    <property type="protein sequence ID" value="OXB21123.1"/>
    <property type="molecule type" value="Genomic_DNA"/>
</dbReference>
<dbReference type="OrthoDB" id="1190041at2"/>
<evidence type="ECO:0000313" key="2">
    <source>
        <dbReference type="EMBL" id="OHT46815.1"/>
    </source>
</evidence>
<dbReference type="Proteomes" id="UP000198319">
    <property type="component" value="Unassembled WGS sequence"/>
</dbReference>
<accession>A0A1S1JBJ6</accession>
<reference evidence="4" key="2">
    <citation type="submission" date="2016-09" db="EMBL/GenBank/DDBJ databases">
        <authorList>
            <person name="Chen S."/>
            <person name="Walker E."/>
        </authorList>
    </citation>
    <scope>NUCLEOTIDE SEQUENCE [LARGE SCALE GENOMIC DNA]</scope>
    <source>
        <strain evidence="4">MSU</strain>
    </source>
</reference>
<dbReference type="AlphaFoldDB" id="A0A1S1JBJ6"/>
<proteinExistence type="predicted"/>
<evidence type="ECO:0000313" key="3">
    <source>
        <dbReference type="EMBL" id="OXB21123.1"/>
    </source>
</evidence>
<organism evidence="2 4">
    <name type="scientific">Flavobacterium tructae</name>
    <dbReference type="NCBI Taxonomy" id="1114873"/>
    <lineage>
        <taxon>Bacteria</taxon>
        <taxon>Pseudomonadati</taxon>
        <taxon>Bacteroidota</taxon>
        <taxon>Flavobacteriia</taxon>
        <taxon>Flavobacteriales</taxon>
        <taxon>Flavobacteriaceae</taxon>
        <taxon>Flavobacterium</taxon>
    </lineage>
</organism>
<evidence type="ECO:0000313" key="5">
    <source>
        <dbReference type="Proteomes" id="UP000198319"/>
    </source>
</evidence>
<gene>
    <name evidence="3" type="ORF">B0A71_05920</name>
    <name evidence="2" type="ORF">BHE19_04740</name>
</gene>
<reference evidence="3 5" key="3">
    <citation type="submission" date="2016-11" db="EMBL/GenBank/DDBJ databases">
        <title>Whole genomes of Flavobacteriaceae.</title>
        <authorList>
            <person name="Stine C."/>
            <person name="Li C."/>
            <person name="Tadesse D."/>
        </authorList>
    </citation>
    <scope>NUCLEOTIDE SEQUENCE [LARGE SCALE GENOMIC DNA]</scope>
    <source>
        <strain evidence="3 5">ATCC BAA-2541</strain>
    </source>
</reference>
<comment type="caution">
    <text evidence="2">The sequence shown here is derived from an EMBL/GenBank/DDBJ whole genome shotgun (WGS) entry which is preliminary data.</text>
</comment>
<sequence>MKKLFKYALAFVFLALTGCEKDSNEQHETKTESAVPFEKKLINANELPADIQQYINTDGTKNSSKSTNAETLNEPIFMMHDIVSMTDDKNITNYSISFFYPDTPENVYYNLVINVLPTGESKKYIFKYICNPEDFENFKAHRFDFKYFDGTTEISQVNYITSGKFTSKSSAGDDPCNKIFVPSPSDPKSNPAAGGGSGNGGNPAPGGFNTSVPGYNSPPSSGGYTGGGDGSSGHDHSNCYGSNGQYWYYAGDVRPPHPHTSKSAGPCPEVTPPTGYVPVNTMPLIKILGTQLKLSIAQIAFLRNRPDTMNIIGSYLNSNNFSEEAKSFCKEIIDQSILNPSLHFDILASANSPMNIDKSSITNDTPEGKKFNTIYNALITSPEFKKLFIDIFQNNSRFNVKFEIEEHVYEDNNPSKKEVNATTSQLSGANNIVIKINKQILISGTDKSQTNIENAKTILHECIHAYLFIKASNPAINADFAKILNTMYPTINEQHDFMYDKMIPTMQKVLSEIRDLVTTATKRAILETQYTMHPTNNPLTSTSWIWNEYYKYISLKGLDEVYCFKVDFPKESDQWKLFAKYIEYGHKELIQ</sequence>
<feature type="region of interest" description="Disordered" evidence="1">
    <location>
        <begin position="166"/>
        <end position="236"/>
    </location>
</feature>
<dbReference type="EMBL" id="MIKE01000011">
    <property type="protein sequence ID" value="OHT46815.1"/>
    <property type="molecule type" value="Genomic_DNA"/>
</dbReference>
<dbReference type="RefSeq" id="WP_070906461.1">
    <property type="nucleotide sequence ID" value="NZ_MIKE01000011.1"/>
</dbReference>
<name>A0A1S1JBJ6_9FLAO</name>
<protein>
    <submittedName>
        <fullName evidence="2">Uncharacterized protein</fullName>
    </submittedName>
</protein>
<evidence type="ECO:0000256" key="1">
    <source>
        <dbReference type="SAM" id="MobiDB-lite"/>
    </source>
</evidence>
<dbReference type="Proteomes" id="UP000180252">
    <property type="component" value="Unassembled WGS sequence"/>
</dbReference>